<evidence type="ECO:0000256" key="1">
    <source>
        <dbReference type="SAM" id="MobiDB-lite"/>
    </source>
</evidence>
<dbReference type="Proteomes" id="UP000000763">
    <property type="component" value="Chromosome 6"/>
</dbReference>
<dbReference type="EMBL" id="AP006177">
    <property type="protein sequence ID" value="BAD62437.1"/>
    <property type="molecule type" value="Genomic_DNA"/>
</dbReference>
<evidence type="ECO:0000313" key="4">
    <source>
        <dbReference type="Proteomes" id="UP000000763"/>
    </source>
</evidence>
<evidence type="ECO:0000313" key="3">
    <source>
        <dbReference type="EMBL" id="BAD62437.1"/>
    </source>
</evidence>
<evidence type="ECO:0000313" key="2">
    <source>
        <dbReference type="EMBL" id="BAD62268.1"/>
    </source>
</evidence>
<feature type="compositionally biased region" description="Low complexity" evidence="1">
    <location>
        <begin position="31"/>
        <end position="43"/>
    </location>
</feature>
<name>Q5Z495_ORYSJ</name>
<reference evidence="4" key="3">
    <citation type="journal article" date="2005" name="Nature">
        <title>The map-based sequence of the rice genome.</title>
        <authorList>
            <consortium name="International rice genome sequencing project (IRGSP)"/>
            <person name="Matsumoto T."/>
            <person name="Wu J."/>
            <person name="Kanamori H."/>
            <person name="Katayose Y."/>
            <person name="Fujisawa M."/>
            <person name="Namiki N."/>
            <person name="Mizuno H."/>
            <person name="Yamamoto K."/>
            <person name="Antonio B.A."/>
            <person name="Baba T."/>
            <person name="Sakata K."/>
            <person name="Nagamura Y."/>
            <person name="Aoki H."/>
            <person name="Arikawa K."/>
            <person name="Arita K."/>
            <person name="Bito T."/>
            <person name="Chiden Y."/>
            <person name="Fujitsuka N."/>
            <person name="Fukunaka R."/>
            <person name="Hamada M."/>
            <person name="Harada C."/>
            <person name="Hayashi A."/>
            <person name="Hijishita S."/>
            <person name="Honda M."/>
            <person name="Hosokawa S."/>
            <person name="Ichikawa Y."/>
            <person name="Idonuma A."/>
            <person name="Iijima M."/>
            <person name="Ikeda M."/>
            <person name="Ikeno M."/>
            <person name="Ito K."/>
            <person name="Ito S."/>
            <person name="Ito T."/>
            <person name="Ito Y."/>
            <person name="Ito Y."/>
            <person name="Iwabuchi A."/>
            <person name="Kamiya K."/>
            <person name="Karasawa W."/>
            <person name="Kurita K."/>
            <person name="Katagiri S."/>
            <person name="Kikuta A."/>
            <person name="Kobayashi H."/>
            <person name="Kobayashi N."/>
            <person name="Machita K."/>
            <person name="Maehara T."/>
            <person name="Masukawa M."/>
            <person name="Mizubayashi T."/>
            <person name="Mukai Y."/>
            <person name="Nagasaki H."/>
            <person name="Nagata Y."/>
            <person name="Naito S."/>
            <person name="Nakashima M."/>
            <person name="Nakama Y."/>
            <person name="Nakamichi Y."/>
            <person name="Nakamura M."/>
            <person name="Meguro A."/>
            <person name="Negishi M."/>
            <person name="Ohta I."/>
            <person name="Ohta T."/>
            <person name="Okamoto M."/>
            <person name="Ono N."/>
            <person name="Saji S."/>
            <person name="Sakaguchi M."/>
            <person name="Sakai K."/>
            <person name="Shibata M."/>
            <person name="Shimokawa T."/>
            <person name="Song J."/>
            <person name="Takazaki Y."/>
            <person name="Terasawa K."/>
            <person name="Tsugane M."/>
            <person name="Tsuji K."/>
            <person name="Ueda S."/>
            <person name="Waki K."/>
            <person name="Yamagata H."/>
            <person name="Yamamoto M."/>
            <person name="Yamamoto S."/>
            <person name="Yamane H."/>
            <person name="Yoshiki S."/>
            <person name="Yoshihara R."/>
            <person name="Yukawa K."/>
            <person name="Zhong H."/>
            <person name="Yano M."/>
            <person name="Yuan Q."/>
            <person name="Ouyang S."/>
            <person name="Liu J."/>
            <person name="Jones K.M."/>
            <person name="Gansberger K."/>
            <person name="Moffat K."/>
            <person name="Hill J."/>
            <person name="Bera J."/>
            <person name="Fadrosh D."/>
            <person name="Jin S."/>
            <person name="Johri S."/>
            <person name="Kim M."/>
            <person name="Overton L."/>
            <person name="Reardon M."/>
            <person name="Tsitrin T."/>
            <person name="Vuong H."/>
            <person name="Weaver B."/>
            <person name="Ciecko A."/>
            <person name="Tallon L."/>
            <person name="Jackson J."/>
            <person name="Pai G."/>
            <person name="Aken S.V."/>
            <person name="Utterback T."/>
            <person name="Reidmuller S."/>
            <person name="Feldblyum T."/>
            <person name="Hsiao J."/>
            <person name="Zismann V."/>
            <person name="Iobst S."/>
            <person name="de Vazeille A.R."/>
            <person name="Buell C.R."/>
            <person name="Ying K."/>
            <person name="Li Y."/>
            <person name="Lu T."/>
            <person name="Huang Y."/>
            <person name="Zhao Q."/>
            <person name="Feng Q."/>
            <person name="Zhang L."/>
            <person name="Zhu J."/>
            <person name="Weng Q."/>
            <person name="Mu J."/>
            <person name="Lu Y."/>
            <person name="Fan D."/>
            <person name="Liu Y."/>
            <person name="Guan J."/>
            <person name="Zhang Y."/>
            <person name="Yu S."/>
            <person name="Liu X."/>
            <person name="Zhang Y."/>
            <person name="Hong G."/>
            <person name="Han B."/>
            <person name="Choisne N."/>
            <person name="Demange N."/>
            <person name="Orjeda G."/>
            <person name="Samain S."/>
            <person name="Cattolico L."/>
            <person name="Pelletier E."/>
            <person name="Couloux A."/>
            <person name="Segurens B."/>
            <person name="Wincker P."/>
            <person name="D'Hont A."/>
            <person name="Scarpelli C."/>
            <person name="Weissenbach J."/>
            <person name="Salanoubat M."/>
            <person name="Quetier F."/>
            <person name="Yu Y."/>
            <person name="Kim H.R."/>
            <person name="Rambo T."/>
            <person name="Currie J."/>
            <person name="Collura K."/>
            <person name="Luo M."/>
            <person name="Yang T."/>
            <person name="Ammiraju J.S.S."/>
            <person name="Engler F."/>
            <person name="Soderlund C."/>
            <person name="Wing R.A."/>
            <person name="Palmer L.E."/>
            <person name="de la Bastide M."/>
            <person name="Spiegel L."/>
            <person name="Nascimento L."/>
            <person name="Zutavern T."/>
            <person name="O'Shaughnessy A."/>
            <person name="Dike S."/>
            <person name="Dedhia N."/>
            <person name="Preston R."/>
            <person name="Balija V."/>
            <person name="McCombie W.R."/>
            <person name="Chow T."/>
            <person name="Chen H."/>
            <person name="Chung M."/>
            <person name="Chen C."/>
            <person name="Shaw J."/>
            <person name="Wu H."/>
            <person name="Hsiao K."/>
            <person name="Chao Y."/>
            <person name="Chu M."/>
            <person name="Cheng C."/>
            <person name="Hour A."/>
            <person name="Lee P."/>
            <person name="Lin S."/>
            <person name="Lin Y."/>
            <person name="Liou J."/>
            <person name="Liu S."/>
            <person name="Hsing Y."/>
            <person name="Raghuvanshi S."/>
            <person name="Mohanty A."/>
            <person name="Bharti A.K."/>
            <person name="Gaur A."/>
            <person name="Gupta V."/>
            <person name="Kumar D."/>
            <person name="Ravi V."/>
            <person name="Vij S."/>
            <person name="Kapur A."/>
            <person name="Khurana P."/>
            <person name="Khurana P."/>
            <person name="Khurana J.P."/>
            <person name="Tyagi A.K."/>
            <person name="Gaikwad K."/>
            <person name="Singh A."/>
            <person name="Dalal V."/>
            <person name="Srivastava S."/>
            <person name="Dixit A."/>
            <person name="Pal A.K."/>
            <person name="Ghazi I.A."/>
            <person name="Yadav M."/>
            <person name="Pandit A."/>
            <person name="Bhargava A."/>
            <person name="Sureshbabu K."/>
            <person name="Batra K."/>
            <person name="Sharma T.R."/>
            <person name="Mohapatra T."/>
            <person name="Singh N.K."/>
            <person name="Messing J."/>
            <person name="Nelson A.B."/>
            <person name="Fuks G."/>
            <person name="Kavchok S."/>
            <person name="Keizer G."/>
            <person name="Linton E."/>
            <person name="Llaca V."/>
            <person name="Song R."/>
            <person name="Tanyolac B."/>
            <person name="Young S."/>
            <person name="Ho-Il K."/>
            <person name="Hahn J.H."/>
            <person name="Sangsakoo G."/>
            <person name="Vanavichit A."/>
            <person name="de Mattos Luiz.A.T."/>
            <person name="Zimmer P.D."/>
            <person name="Malone G."/>
            <person name="Dellagostin O."/>
            <person name="de Oliveira A.C."/>
            <person name="Bevan M."/>
            <person name="Bancroft I."/>
            <person name="Minx P."/>
            <person name="Cordum H."/>
            <person name="Wilson R."/>
            <person name="Cheng Z."/>
            <person name="Jin W."/>
            <person name="Jiang J."/>
            <person name="Leong S.A."/>
            <person name="Iwama H."/>
            <person name="Gojobori T."/>
            <person name="Itoh T."/>
            <person name="Niimura Y."/>
            <person name="Fujii Y."/>
            <person name="Habara T."/>
            <person name="Sakai H."/>
            <person name="Sato Y."/>
            <person name="Wilson G."/>
            <person name="Kumar K."/>
            <person name="McCouch S."/>
            <person name="Juretic N."/>
            <person name="Hoen D."/>
            <person name="Wright S."/>
            <person name="Bruskiewich R."/>
            <person name="Bureau T."/>
            <person name="Miyao A."/>
            <person name="Hirochika H."/>
            <person name="Nishikawa T."/>
            <person name="Kadowaki K."/>
            <person name="Sugiura M."/>
            <person name="Burr B."/>
            <person name="Sasaki T."/>
        </authorList>
    </citation>
    <scope>NUCLEOTIDE SEQUENCE [LARGE SCALE GENOMIC DNA]</scope>
    <source>
        <strain evidence="4">cv. Nipponbare</strain>
    </source>
</reference>
<feature type="region of interest" description="Disordered" evidence="1">
    <location>
        <begin position="1"/>
        <end position="98"/>
    </location>
</feature>
<feature type="compositionally biased region" description="Polar residues" evidence="1">
    <location>
        <begin position="1"/>
        <end position="16"/>
    </location>
</feature>
<sequence>MGSGNRTLLRIPSQSALGEKKPSLPNPPSLRPLLSTTNLALPPIAAPPPLCNQPRPAPHRRAPSLALQTPHSLPPRPSPDRGSRPPTTLSLHPPQSRRLLGGFVTTVTEPPPRPCVLSVMTPRPHAASQNHSCATGDPDITSRYQHRCLLPLSRYPFSLSCPPLNVSLPILWDWVIWCGANHSVDGLIVQRDKL</sequence>
<protein>
    <submittedName>
        <fullName evidence="3">Uncharacterized protein</fullName>
    </submittedName>
</protein>
<reference evidence="3" key="2">
    <citation type="submission" date="2003-01" db="EMBL/GenBank/DDBJ databases">
        <title>Oryza sativa nipponbare(GA3) genomic DNA, chromosome 6, PAC clone:P0734C01.</title>
        <authorList>
            <person name="Sasaki T."/>
            <person name="Matsumoto T."/>
            <person name="Katayose Y."/>
        </authorList>
    </citation>
    <scope>NUCLEOTIDE SEQUENCE</scope>
</reference>
<reference evidence="4" key="4">
    <citation type="journal article" date="2008" name="Nucleic Acids Res.">
        <title>The rice annotation project database (RAP-DB): 2008 update.</title>
        <authorList>
            <consortium name="The rice annotation project (RAP)"/>
        </authorList>
    </citation>
    <scope>GENOME REANNOTATION</scope>
    <source>
        <strain evidence="4">cv. Nipponbare</strain>
    </source>
</reference>
<reference evidence="2" key="1">
    <citation type="submission" date="2002-11" db="EMBL/GenBank/DDBJ databases">
        <title>Oryza sativa nipponbare(GA3) genomic DNA, chromosome 6, BAC clone:B1156C07.</title>
        <authorList>
            <person name="Sasaki T."/>
            <person name="Matsumoto T."/>
            <person name="Katayose Y."/>
        </authorList>
    </citation>
    <scope>NUCLEOTIDE SEQUENCE</scope>
</reference>
<gene>
    <name evidence="2" type="ORF">B1156C07.9</name>
    <name evidence="3" type="ORF">P0734C01.40</name>
</gene>
<dbReference type="EMBL" id="AP005968">
    <property type="protein sequence ID" value="BAD62268.1"/>
    <property type="molecule type" value="Genomic_DNA"/>
</dbReference>
<accession>Q5Z495</accession>
<proteinExistence type="predicted"/>
<organism evidence="3 4">
    <name type="scientific">Oryza sativa subsp. japonica</name>
    <name type="common">Rice</name>
    <dbReference type="NCBI Taxonomy" id="39947"/>
    <lineage>
        <taxon>Eukaryota</taxon>
        <taxon>Viridiplantae</taxon>
        <taxon>Streptophyta</taxon>
        <taxon>Embryophyta</taxon>
        <taxon>Tracheophyta</taxon>
        <taxon>Spermatophyta</taxon>
        <taxon>Magnoliopsida</taxon>
        <taxon>Liliopsida</taxon>
        <taxon>Poales</taxon>
        <taxon>Poaceae</taxon>
        <taxon>BOP clade</taxon>
        <taxon>Oryzoideae</taxon>
        <taxon>Oryzeae</taxon>
        <taxon>Oryzinae</taxon>
        <taxon>Oryza</taxon>
        <taxon>Oryza sativa</taxon>
    </lineage>
</organism>
<dbReference type="AlphaFoldDB" id="Q5Z495"/>